<sequence>MALLSHTHTHTAFFLFVFLLFLLSTDMSPNQCSRRIIIEIVCKAIPGGREGREGGGLQKKASVLLIFIFILHPPKNCMYVDIT</sequence>
<protein>
    <recommendedName>
        <fullName evidence="4">Secreted protein</fullName>
    </recommendedName>
</protein>
<gene>
    <name evidence="2" type="ORF">K504DRAFT_40654</name>
</gene>
<keyword evidence="1" id="KW-0732">Signal</keyword>
<evidence type="ECO:0000313" key="2">
    <source>
        <dbReference type="EMBL" id="KAF2707663.1"/>
    </source>
</evidence>
<dbReference type="Proteomes" id="UP000799428">
    <property type="component" value="Unassembled WGS sequence"/>
</dbReference>
<name>A0A6G1K4X1_9PLEO</name>
<keyword evidence="3" id="KW-1185">Reference proteome</keyword>
<feature type="signal peptide" evidence="1">
    <location>
        <begin position="1"/>
        <end position="27"/>
    </location>
</feature>
<evidence type="ECO:0000313" key="3">
    <source>
        <dbReference type="Proteomes" id="UP000799428"/>
    </source>
</evidence>
<evidence type="ECO:0008006" key="4">
    <source>
        <dbReference type="Google" id="ProtNLM"/>
    </source>
</evidence>
<evidence type="ECO:0000256" key="1">
    <source>
        <dbReference type="SAM" id="SignalP"/>
    </source>
</evidence>
<accession>A0A6G1K4X1</accession>
<feature type="chain" id="PRO_5026099215" description="Secreted protein" evidence="1">
    <location>
        <begin position="28"/>
        <end position="83"/>
    </location>
</feature>
<dbReference type="EMBL" id="MU005773">
    <property type="protein sequence ID" value="KAF2707663.1"/>
    <property type="molecule type" value="Genomic_DNA"/>
</dbReference>
<dbReference type="AlphaFoldDB" id="A0A6G1K4X1"/>
<reference evidence="2" key="1">
    <citation type="journal article" date="2020" name="Stud. Mycol.">
        <title>101 Dothideomycetes genomes: a test case for predicting lifestyles and emergence of pathogens.</title>
        <authorList>
            <person name="Haridas S."/>
            <person name="Albert R."/>
            <person name="Binder M."/>
            <person name="Bloem J."/>
            <person name="Labutti K."/>
            <person name="Salamov A."/>
            <person name="Andreopoulos B."/>
            <person name="Baker S."/>
            <person name="Barry K."/>
            <person name="Bills G."/>
            <person name="Bluhm B."/>
            <person name="Cannon C."/>
            <person name="Castanera R."/>
            <person name="Culley D."/>
            <person name="Daum C."/>
            <person name="Ezra D."/>
            <person name="Gonzalez J."/>
            <person name="Henrissat B."/>
            <person name="Kuo A."/>
            <person name="Liang C."/>
            <person name="Lipzen A."/>
            <person name="Lutzoni F."/>
            <person name="Magnuson J."/>
            <person name="Mondo S."/>
            <person name="Nolan M."/>
            <person name="Ohm R."/>
            <person name="Pangilinan J."/>
            <person name="Park H.-J."/>
            <person name="Ramirez L."/>
            <person name="Alfaro M."/>
            <person name="Sun H."/>
            <person name="Tritt A."/>
            <person name="Yoshinaga Y."/>
            <person name="Zwiers L.-H."/>
            <person name="Turgeon B."/>
            <person name="Goodwin S."/>
            <person name="Spatafora J."/>
            <person name="Crous P."/>
            <person name="Grigoriev I."/>
        </authorList>
    </citation>
    <scope>NUCLEOTIDE SEQUENCE</scope>
    <source>
        <strain evidence="2">CBS 279.74</strain>
    </source>
</reference>
<proteinExistence type="predicted"/>
<organism evidence="2 3">
    <name type="scientific">Pleomassaria siparia CBS 279.74</name>
    <dbReference type="NCBI Taxonomy" id="1314801"/>
    <lineage>
        <taxon>Eukaryota</taxon>
        <taxon>Fungi</taxon>
        <taxon>Dikarya</taxon>
        <taxon>Ascomycota</taxon>
        <taxon>Pezizomycotina</taxon>
        <taxon>Dothideomycetes</taxon>
        <taxon>Pleosporomycetidae</taxon>
        <taxon>Pleosporales</taxon>
        <taxon>Pleomassariaceae</taxon>
        <taxon>Pleomassaria</taxon>
    </lineage>
</organism>